<feature type="transmembrane region" description="Helical" evidence="6">
    <location>
        <begin position="309"/>
        <end position="331"/>
    </location>
</feature>
<dbReference type="PANTHER" id="PTHR23513">
    <property type="entry name" value="INTEGRAL MEMBRANE EFFLUX PROTEIN-RELATED"/>
    <property type="match status" value="1"/>
</dbReference>
<evidence type="ECO:0000256" key="3">
    <source>
        <dbReference type="ARBA" id="ARBA00022692"/>
    </source>
</evidence>
<feature type="transmembrane region" description="Helical" evidence="6">
    <location>
        <begin position="100"/>
        <end position="120"/>
    </location>
</feature>
<feature type="transmembrane region" description="Helical" evidence="6">
    <location>
        <begin position="43"/>
        <end position="65"/>
    </location>
</feature>
<feature type="transmembrane region" description="Helical" evidence="6">
    <location>
        <begin position="375"/>
        <end position="401"/>
    </location>
</feature>
<dbReference type="GO" id="GO:0005886">
    <property type="term" value="C:plasma membrane"/>
    <property type="evidence" value="ECO:0007669"/>
    <property type="project" value="UniProtKB-SubCell"/>
</dbReference>
<feature type="transmembrane region" description="Helical" evidence="6">
    <location>
        <begin position="72"/>
        <end position="94"/>
    </location>
</feature>
<dbReference type="GO" id="GO:0022857">
    <property type="term" value="F:transmembrane transporter activity"/>
    <property type="evidence" value="ECO:0007669"/>
    <property type="project" value="InterPro"/>
</dbReference>
<organism evidence="8 9">
    <name type="scientific">Arthrobacter woluwensis</name>
    <dbReference type="NCBI Taxonomy" id="156980"/>
    <lineage>
        <taxon>Bacteria</taxon>
        <taxon>Bacillati</taxon>
        <taxon>Actinomycetota</taxon>
        <taxon>Actinomycetes</taxon>
        <taxon>Micrococcales</taxon>
        <taxon>Micrococcaceae</taxon>
        <taxon>Arthrobacter</taxon>
    </lineage>
</organism>
<feature type="transmembrane region" description="Helical" evidence="6">
    <location>
        <begin position="211"/>
        <end position="230"/>
    </location>
</feature>
<dbReference type="AlphaFoldDB" id="A0A1H4KU75"/>
<evidence type="ECO:0000256" key="6">
    <source>
        <dbReference type="SAM" id="Phobius"/>
    </source>
</evidence>
<evidence type="ECO:0000256" key="5">
    <source>
        <dbReference type="ARBA" id="ARBA00023136"/>
    </source>
</evidence>
<evidence type="ECO:0000256" key="7">
    <source>
        <dbReference type="SAM" id="SignalP"/>
    </source>
</evidence>
<feature type="transmembrane region" description="Helical" evidence="6">
    <location>
        <begin position="141"/>
        <end position="160"/>
    </location>
</feature>
<evidence type="ECO:0000256" key="4">
    <source>
        <dbReference type="ARBA" id="ARBA00022989"/>
    </source>
</evidence>
<dbReference type="EMBL" id="FNSN01000003">
    <property type="protein sequence ID" value="SEB61675.1"/>
    <property type="molecule type" value="Genomic_DNA"/>
</dbReference>
<keyword evidence="9" id="KW-1185">Reference proteome</keyword>
<feature type="chain" id="PRO_5010360801" evidence="7">
    <location>
        <begin position="20"/>
        <end position="425"/>
    </location>
</feature>
<evidence type="ECO:0000256" key="2">
    <source>
        <dbReference type="ARBA" id="ARBA00022475"/>
    </source>
</evidence>
<feature type="signal peptide" evidence="7">
    <location>
        <begin position="1"/>
        <end position="19"/>
    </location>
</feature>
<feature type="transmembrane region" description="Helical" evidence="6">
    <location>
        <begin position="242"/>
        <end position="266"/>
    </location>
</feature>
<feature type="transmembrane region" description="Helical" evidence="6">
    <location>
        <begin position="278"/>
        <end position="297"/>
    </location>
</feature>
<evidence type="ECO:0000256" key="1">
    <source>
        <dbReference type="ARBA" id="ARBA00004651"/>
    </source>
</evidence>
<dbReference type="Proteomes" id="UP000182652">
    <property type="component" value="Unassembled WGS sequence"/>
</dbReference>
<dbReference type="InterPro" id="IPR011701">
    <property type="entry name" value="MFS"/>
</dbReference>
<keyword evidence="3 6" id="KW-0812">Transmembrane</keyword>
<gene>
    <name evidence="8" type="ORF">SAMN04489745_0787</name>
</gene>
<keyword evidence="7" id="KW-0732">Signal</keyword>
<comment type="subcellular location">
    <subcellularLocation>
        <location evidence="1">Cell membrane</location>
        <topology evidence="1">Multi-pass membrane protein</topology>
    </subcellularLocation>
</comment>
<dbReference type="RefSeq" id="WP_066216246.1">
    <property type="nucleotide sequence ID" value="NZ_FNSN01000003.1"/>
</dbReference>
<sequence length="425" mass="43961">MTLRLAPLYWVSMASSAVAASFISQSNDFILVQTLHARPSDIGIANAIESFGFLVLSIPLGHLLARFRASKISAFCALINASLVAVLLFSYLSGNLSVNLIWSITAINGVVAVASGIAGSSQVGRLFADHQIVKVSARRGVVSQTVSVVVPLLSGFALQAGATPLLLMGAIMCALSASFASHLLSIYEPFQTRFPGEGAPAESRDGPLRRIPLILISLLLIVCNASLAFASSVEVLYQRNDLGMDFGLIGTGVAIGAVGGVLGAVAAEPIMARFPHHAIQIASAAALVVAVCLFYSASQVRPPQAVVLVYVFSFTYAAAMSTFNISLFSYVSLGFPPHQLPRVFGVLQTAGMGCVPLGSLLGGLSGNLLGSSATILIWVGGVVHLLLLSILAAPALSAYAASVANPKAETSRLSGPSGRPPGCSR</sequence>
<protein>
    <submittedName>
        <fullName evidence="8">Major Facilitator Superfamily protein</fullName>
    </submittedName>
</protein>
<dbReference type="Pfam" id="PF07690">
    <property type="entry name" value="MFS_1"/>
    <property type="match status" value="1"/>
</dbReference>
<accession>A0A1H4KU75</accession>
<keyword evidence="2" id="KW-1003">Cell membrane</keyword>
<proteinExistence type="predicted"/>
<evidence type="ECO:0000313" key="8">
    <source>
        <dbReference type="EMBL" id="SEB61675.1"/>
    </source>
</evidence>
<reference evidence="8 9" key="1">
    <citation type="submission" date="2016-10" db="EMBL/GenBank/DDBJ databases">
        <authorList>
            <person name="de Groot N.N."/>
        </authorList>
    </citation>
    <scope>NUCLEOTIDE SEQUENCE [LARGE SCALE GENOMIC DNA]</scope>
    <source>
        <strain evidence="8 9">DSM 10495</strain>
    </source>
</reference>
<dbReference type="PANTHER" id="PTHR23513:SF6">
    <property type="entry name" value="MAJOR FACILITATOR SUPERFAMILY ASSOCIATED DOMAIN-CONTAINING PROTEIN"/>
    <property type="match status" value="1"/>
</dbReference>
<evidence type="ECO:0000313" key="9">
    <source>
        <dbReference type="Proteomes" id="UP000182652"/>
    </source>
</evidence>
<keyword evidence="4 6" id="KW-1133">Transmembrane helix</keyword>
<dbReference type="SUPFAM" id="SSF103473">
    <property type="entry name" value="MFS general substrate transporter"/>
    <property type="match status" value="1"/>
</dbReference>
<dbReference type="InterPro" id="IPR036259">
    <property type="entry name" value="MFS_trans_sf"/>
</dbReference>
<dbReference type="STRING" id="156980.SAMN04489745_0787"/>
<keyword evidence="5 6" id="KW-0472">Membrane</keyword>
<name>A0A1H4KU75_9MICC</name>
<dbReference type="Gene3D" id="1.20.1250.20">
    <property type="entry name" value="MFS general substrate transporter like domains"/>
    <property type="match status" value="1"/>
</dbReference>
<feature type="transmembrane region" description="Helical" evidence="6">
    <location>
        <begin position="343"/>
        <end position="363"/>
    </location>
</feature>